<name>A0A517SF84_9PLAN</name>
<accession>A0A517SF84</accession>
<evidence type="ECO:0000256" key="1">
    <source>
        <dbReference type="SAM" id="MobiDB-lite"/>
    </source>
</evidence>
<feature type="region of interest" description="Disordered" evidence="1">
    <location>
        <begin position="45"/>
        <end position="73"/>
    </location>
</feature>
<dbReference type="KEGG" id="ccos:Pan44_28430"/>
<proteinExistence type="predicted"/>
<keyword evidence="2" id="KW-0472">Membrane</keyword>
<feature type="compositionally biased region" description="Low complexity" evidence="1">
    <location>
        <begin position="51"/>
        <end position="64"/>
    </location>
</feature>
<keyword evidence="4" id="KW-1185">Reference proteome</keyword>
<evidence type="ECO:0000256" key="2">
    <source>
        <dbReference type="SAM" id="Phobius"/>
    </source>
</evidence>
<reference evidence="3 4" key="1">
    <citation type="submission" date="2019-02" db="EMBL/GenBank/DDBJ databases">
        <title>Deep-cultivation of Planctomycetes and their phenomic and genomic characterization uncovers novel biology.</title>
        <authorList>
            <person name="Wiegand S."/>
            <person name="Jogler M."/>
            <person name="Boedeker C."/>
            <person name="Pinto D."/>
            <person name="Vollmers J."/>
            <person name="Rivas-Marin E."/>
            <person name="Kohn T."/>
            <person name="Peeters S.H."/>
            <person name="Heuer A."/>
            <person name="Rast P."/>
            <person name="Oberbeckmann S."/>
            <person name="Bunk B."/>
            <person name="Jeske O."/>
            <person name="Meyerdierks A."/>
            <person name="Storesund J.E."/>
            <person name="Kallscheuer N."/>
            <person name="Luecker S."/>
            <person name="Lage O.M."/>
            <person name="Pohl T."/>
            <person name="Merkel B.J."/>
            <person name="Hornburger P."/>
            <person name="Mueller R.-W."/>
            <person name="Bruemmer F."/>
            <person name="Labrenz M."/>
            <person name="Spormann A.M."/>
            <person name="Op den Camp H."/>
            <person name="Overmann J."/>
            <person name="Amann R."/>
            <person name="Jetten M.S.M."/>
            <person name="Mascher T."/>
            <person name="Medema M.H."/>
            <person name="Devos D.P."/>
            <person name="Kaster A.-K."/>
            <person name="Ovreas L."/>
            <person name="Rohde M."/>
            <person name="Galperin M.Y."/>
            <person name="Jogler C."/>
        </authorList>
    </citation>
    <scope>NUCLEOTIDE SEQUENCE [LARGE SCALE GENOMIC DNA]</scope>
    <source>
        <strain evidence="3 4">Pan44</strain>
    </source>
</reference>
<feature type="transmembrane region" description="Helical" evidence="2">
    <location>
        <begin position="12"/>
        <end position="38"/>
    </location>
</feature>
<dbReference type="AlphaFoldDB" id="A0A517SF84"/>
<evidence type="ECO:0000313" key="3">
    <source>
        <dbReference type="EMBL" id="QDT54805.1"/>
    </source>
</evidence>
<gene>
    <name evidence="3" type="ORF">Pan44_28430</name>
</gene>
<keyword evidence="2" id="KW-0812">Transmembrane</keyword>
<keyword evidence="2" id="KW-1133">Transmembrane helix</keyword>
<dbReference type="EMBL" id="CP036271">
    <property type="protein sequence ID" value="QDT54805.1"/>
    <property type="molecule type" value="Genomic_DNA"/>
</dbReference>
<sequence length="73" mass="7749">MTLWQLLVVHAQIMGVITLTCIAILGAIDLVGSLLRVVRSPAPRAAHRPIARSTAAPASARTSPVRSFAHLLN</sequence>
<dbReference type="RefSeq" id="WP_145030630.1">
    <property type="nucleotide sequence ID" value="NZ_CP036271.1"/>
</dbReference>
<dbReference type="InParanoid" id="A0A517SF84"/>
<dbReference type="Proteomes" id="UP000315700">
    <property type="component" value="Chromosome"/>
</dbReference>
<protein>
    <submittedName>
        <fullName evidence="3">Uncharacterized protein</fullName>
    </submittedName>
</protein>
<organism evidence="3 4">
    <name type="scientific">Caulifigura coniformis</name>
    <dbReference type="NCBI Taxonomy" id="2527983"/>
    <lineage>
        <taxon>Bacteria</taxon>
        <taxon>Pseudomonadati</taxon>
        <taxon>Planctomycetota</taxon>
        <taxon>Planctomycetia</taxon>
        <taxon>Planctomycetales</taxon>
        <taxon>Planctomycetaceae</taxon>
        <taxon>Caulifigura</taxon>
    </lineage>
</organism>
<evidence type="ECO:0000313" key="4">
    <source>
        <dbReference type="Proteomes" id="UP000315700"/>
    </source>
</evidence>